<gene>
    <name evidence="1" type="ORF">FRACYDRAFT_245669</name>
</gene>
<organism evidence="1 2">
    <name type="scientific">Fragilariopsis cylindrus CCMP1102</name>
    <dbReference type="NCBI Taxonomy" id="635003"/>
    <lineage>
        <taxon>Eukaryota</taxon>
        <taxon>Sar</taxon>
        <taxon>Stramenopiles</taxon>
        <taxon>Ochrophyta</taxon>
        <taxon>Bacillariophyta</taxon>
        <taxon>Bacillariophyceae</taxon>
        <taxon>Bacillariophycidae</taxon>
        <taxon>Bacillariales</taxon>
        <taxon>Bacillariaceae</taxon>
        <taxon>Fragilariopsis</taxon>
    </lineage>
</organism>
<protein>
    <submittedName>
        <fullName evidence="1">Uncharacterized protein</fullName>
    </submittedName>
</protein>
<dbReference type="Proteomes" id="UP000095751">
    <property type="component" value="Unassembled WGS sequence"/>
</dbReference>
<reference evidence="1 2" key="1">
    <citation type="submission" date="2016-09" db="EMBL/GenBank/DDBJ databases">
        <title>Extensive genetic diversity and differential bi-allelic expression allows diatom success in the polar Southern Ocean.</title>
        <authorList>
            <consortium name="DOE Joint Genome Institute"/>
            <person name="Mock T."/>
            <person name="Otillar R.P."/>
            <person name="Strauss J."/>
            <person name="Dupont C."/>
            <person name="Frickenhaus S."/>
            <person name="Maumus F."/>
            <person name="Mcmullan M."/>
            <person name="Sanges R."/>
            <person name="Schmutz J."/>
            <person name="Toseland A."/>
            <person name="Valas R."/>
            <person name="Veluchamy A."/>
            <person name="Ward B.J."/>
            <person name="Allen A."/>
            <person name="Barry K."/>
            <person name="Falciatore A."/>
            <person name="Ferrante M."/>
            <person name="Fortunato A.E."/>
            <person name="Gloeckner G."/>
            <person name="Gruber A."/>
            <person name="Hipkin R."/>
            <person name="Janech M."/>
            <person name="Kroth P."/>
            <person name="Leese F."/>
            <person name="Lindquist E."/>
            <person name="Lyon B.R."/>
            <person name="Martin J."/>
            <person name="Mayer C."/>
            <person name="Parker M."/>
            <person name="Quesneville H."/>
            <person name="Raymond J."/>
            <person name="Uhlig C."/>
            <person name="Valentin K.U."/>
            <person name="Worden A.Z."/>
            <person name="Armbrust E.V."/>
            <person name="Bowler C."/>
            <person name="Green B."/>
            <person name="Moulton V."/>
            <person name="Van Oosterhout C."/>
            <person name="Grigoriev I."/>
        </authorList>
    </citation>
    <scope>NUCLEOTIDE SEQUENCE [LARGE SCALE GENOMIC DNA]</scope>
    <source>
        <strain evidence="1 2">CCMP1102</strain>
    </source>
</reference>
<accession>A0A1E7EZU6</accession>
<dbReference type="InParanoid" id="A0A1E7EZU6"/>
<sequence length="146" mass="16498">MSGSDLAPFVGAVLRDRIIDEMQKMITCTDYRNTRNNSDYRYRLCFDNGSSDDGSSDDLITDGFPLSSLNEIEKRLGGVAVQRFSIDNLNIHIDNDIYNEENPMEYIILQHIHRRHLYGPIACVDGLIGPLLWRRGQGHAGGDILL</sequence>
<dbReference type="EMBL" id="KV784368">
    <property type="protein sequence ID" value="OEU11344.1"/>
    <property type="molecule type" value="Genomic_DNA"/>
</dbReference>
<evidence type="ECO:0000313" key="1">
    <source>
        <dbReference type="EMBL" id="OEU11344.1"/>
    </source>
</evidence>
<dbReference type="AlphaFoldDB" id="A0A1E7EZU6"/>
<dbReference type="KEGG" id="fcy:FRACYDRAFT_245669"/>
<evidence type="ECO:0000313" key="2">
    <source>
        <dbReference type="Proteomes" id="UP000095751"/>
    </source>
</evidence>
<proteinExistence type="predicted"/>
<name>A0A1E7EZU6_9STRA</name>
<keyword evidence="2" id="KW-1185">Reference proteome</keyword>